<comment type="subcellular location">
    <subcellularLocation>
        <location evidence="1">Membrane</location>
        <topology evidence="1">Multi-pass membrane protein</topology>
    </subcellularLocation>
</comment>
<feature type="domain" description="ABC transmembrane type-1" evidence="11">
    <location>
        <begin position="495"/>
        <end position="603"/>
    </location>
</feature>
<dbReference type="PROSITE" id="PS50893">
    <property type="entry name" value="ABC_TRANSPORTER_2"/>
    <property type="match status" value="1"/>
</dbReference>
<feature type="transmembrane region" description="Helical" evidence="9">
    <location>
        <begin position="516"/>
        <end position="540"/>
    </location>
</feature>
<evidence type="ECO:0000259" key="10">
    <source>
        <dbReference type="PROSITE" id="PS50893"/>
    </source>
</evidence>
<accession>A0A0G4LHV2</accession>
<keyword evidence="3" id="KW-0813">Transport</keyword>
<dbReference type="Gene3D" id="1.20.1560.10">
    <property type="entry name" value="ABC transporter type 1, transmembrane domain"/>
    <property type="match status" value="3"/>
</dbReference>
<evidence type="ECO:0000256" key="4">
    <source>
        <dbReference type="ARBA" id="ARBA00022692"/>
    </source>
</evidence>
<protein>
    <recommendedName>
        <fullName evidence="14">ABC transmembrane type-1 domain-containing protein</fullName>
    </recommendedName>
</protein>
<evidence type="ECO:0000256" key="3">
    <source>
        <dbReference type="ARBA" id="ARBA00022448"/>
    </source>
</evidence>
<comment type="similarity">
    <text evidence="2">Belongs to the ABC transporter superfamily. ABCB family. Multidrug resistance exporter (TC 3.A.1.201) subfamily.</text>
</comment>
<dbReference type="PROSITE" id="PS00211">
    <property type="entry name" value="ABC_TRANSPORTER_1"/>
    <property type="match status" value="1"/>
</dbReference>
<feature type="domain" description="ABC transporter" evidence="10">
    <location>
        <begin position="260"/>
        <end position="497"/>
    </location>
</feature>
<dbReference type="Pfam" id="PF00005">
    <property type="entry name" value="ABC_tran"/>
    <property type="match status" value="1"/>
</dbReference>
<dbReference type="PANTHER" id="PTHR24221:SF503">
    <property type="entry name" value="MITOCHONDRIAL POTASSIUM CHANNEL ATP-BINDING SUBUNIT"/>
    <property type="match status" value="1"/>
</dbReference>
<dbReference type="SUPFAM" id="SSF90123">
    <property type="entry name" value="ABC transporter transmembrane region"/>
    <property type="match status" value="2"/>
</dbReference>
<evidence type="ECO:0000313" key="12">
    <source>
        <dbReference type="EMBL" id="CRK21494.1"/>
    </source>
</evidence>
<keyword evidence="7 9" id="KW-1133">Transmembrane helix</keyword>
<feature type="transmembrane region" description="Helical" evidence="9">
    <location>
        <begin position="196"/>
        <end position="220"/>
    </location>
</feature>
<organism evidence="12 13">
    <name type="scientific">Verticillium longisporum</name>
    <name type="common">Verticillium dahliae var. longisporum</name>
    <dbReference type="NCBI Taxonomy" id="100787"/>
    <lineage>
        <taxon>Eukaryota</taxon>
        <taxon>Fungi</taxon>
        <taxon>Dikarya</taxon>
        <taxon>Ascomycota</taxon>
        <taxon>Pezizomycotina</taxon>
        <taxon>Sordariomycetes</taxon>
        <taxon>Hypocreomycetidae</taxon>
        <taxon>Glomerellales</taxon>
        <taxon>Plectosphaerellaceae</taxon>
        <taxon>Verticillium</taxon>
    </lineage>
</organism>
<sequence>MTAACSERLVHRVRDRAFRTMLRQDVAFFDKDENTAGALTSFLSTETTHVAGLSGVTLGTLLMVTTTLVAALALSIAIGWKLALVCAATIPLLIGCGFFRFWILAHFQRRSKAAYSSSASFASEAISAIRTVASLTREQDVLDMYKKSLAEQQRRSLRSVLKSSSLYAGSQSLTFLAFALGFWYGGTLIASREYNMFQFFVCFSAIIFGAQSAGSIFSFAPDMGKAHQAAGELKTLFDRKPTIDTWSTEGESLESVDGTLEFRDVHFRYPTRPEQPVLRGLNLTVRPGQYIALVGASGCGKSTTIALLERFYDPLAGGIYIDGKEISTLNVNNYRSFIALVSQEPTLYQGSIRENILLGTPHEATDEAIEFACREANIYDFIVSLPDGFNTVVGSKGALLSGGQKQRIAIARALIRDPKILLLDEATSALDSESEHVVQAALDKAAKGRTTIAVAHRLSTIQKADVIYVFDQGRIVEQGTHTELMRANGRYAELIVTLIVPVTDQNRDQIKSDSDFWSLMYLMLALVQLLAFATQGILFAKCSERLVHRVRDRAFRTMLRQDVAFFDKDENTAGALTSFLSTETTHVAGLSGVTLGTLLMVTT</sequence>
<evidence type="ECO:0000259" key="11">
    <source>
        <dbReference type="PROSITE" id="PS50929"/>
    </source>
</evidence>
<name>A0A0G4LHV2_VERLO</name>
<gene>
    <name evidence="12" type="ORF">BN1723_017932</name>
</gene>
<dbReference type="Proteomes" id="UP000045706">
    <property type="component" value="Unassembled WGS sequence"/>
</dbReference>
<proteinExistence type="inferred from homology"/>
<evidence type="ECO:0000256" key="8">
    <source>
        <dbReference type="ARBA" id="ARBA00023136"/>
    </source>
</evidence>
<dbReference type="GO" id="GO:0005524">
    <property type="term" value="F:ATP binding"/>
    <property type="evidence" value="ECO:0007669"/>
    <property type="project" value="UniProtKB-KW"/>
</dbReference>
<keyword evidence="6" id="KW-0067">ATP-binding</keyword>
<keyword evidence="5" id="KW-0547">Nucleotide-binding</keyword>
<dbReference type="InterPro" id="IPR017871">
    <property type="entry name" value="ABC_transporter-like_CS"/>
</dbReference>
<dbReference type="AlphaFoldDB" id="A0A0G4LHV2"/>
<feature type="transmembrane region" description="Helical" evidence="9">
    <location>
        <begin position="164"/>
        <end position="184"/>
    </location>
</feature>
<dbReference type="InterPro" id="IPR003593">
    <property type="entry name" value="AAA+_ATPase"/>
</dbReference>
<dbReference type="InterPro" id="IPR027417">
    <property type="entry name" value="P-loop_NTPase"/>
</dbReference>
<dbReference type="InterPro" id="IPR039421">
    <property type="entry name" value="Type_1_exporter"/>
</dbReference>
<dbReference type="GO" id="GO:0016020">
    <property type="term" value="C:membrane"/>
    <property type="evidence" value="ECO:0007669"/>
    <property type="project" value="UniProtKB-SubCell"/>
</dbReference>
<dbReference type="InterPro" id="IPR011527">
    <property type="entry name" value="ABC1_TM_dom"/>
</dbReference>
<feature type="domain" description="ABC transmembrane type-1" evidence="11">
    <location>
        <begin position="1"/>
        <end position="225"/>
    </location>
</feature>
<evidence type="ECO:0000256" key="5">
    <source>
        <dbReference type="ARBA" id="ARBA00022741"/>
    </source>
</evidence>
<dbReference type="InterPro" id="IPR003439">
    <property type="entry name" value="ABC_transporter-like_ATP-bd"/>
</dbReference>
<reference evidence="13" key="1">
    <citation type="submission" date="2015-05" db="EMBL/GenBank/DDBJ databases">
        <authorList>
            <person name="Fogelqvist Johan"/>
        </authorList>
    </citation>
    <scope>NUCLEOTIDE SEQUENCE [LARGE SCALE GENOMIC DNA]</scope>
</reference>
<dbReference type="GO" id="GO:0140359">
    <property type="term" value="F:ABC-type transporter activity"/>
    <property type="evidence" value="ECO:0007669"/>
    <property type="project" value="InterPro"/>
</dbReference>
<dbReference type="CDD" id="cd18578">
    <property type="entry name" value="ABC_6TM_Pgp_ABCB1_D2_like"/>
    <property type="match status" value="1"/>
</dbReference>
<evidence type="ECO:0008006" key="14">
    <source>
        <dbReference type="Google" id="ProtNLM"/>
    </source>
</evidence>
<evidence type="ECO:0000313" key="13">
    <source>
        <dbReference type="Proteomes" id="UP000045706"/>
    </source>
</evidence>
<dbReference type="EMBL" id="CVQI01012069">
    <property type="protein sequence ID" value="CRK21494.1"/>
    <property type="molecule type" value="Genomic_DNA"/>
</dbReference>
<evidence type="ECO:0000256" key="1">
    <source>
        <dbReference type="ARBA" id="ARBA00004141"/>
    </source>
</evidence>
<evidence type="ECO:0000256" key="6">
    <source>
        <dbReference type="ARBA" id="ARBA00022840"/>
    </source>
</evidence>
<evidence type="ECO:0000256" key="2">
    <source>
        <dbReference type="ARBA" id="ARBA00007577"/>
    </source>
</evidence>
<feature type="transmembrane region" description="Helical" evidence="9">
    <location>
        <begin position="82"/>
        <end position="103"/>
    </location>
</feature>
<dbReference type="GO" id="GO:0016887">
    <property type="term" value="F:ATP hydrolysis activity"/>
    <property type="evidence" value="ECO:0007669"/>
    <property type="project" value="InterPro"/>
</dbReference>
<dbReference type="InterPro" id="IPR036640">
    <property type="entry name" value="ABC1_TM_sf"/>
</dbReference>
<dbReference type="CDD" id="cd03249">
    <property type="entry name" value="ABC_MTABC3_MDL1_MDL2"/>
    <property type="match status" value="1"/>
</dbReference>
<keyword evidence="8 9" id="KW-0472">Membrane</keyword>
<dbReference type="Gene3D" id="3.40.50.300">
    <property type="entry name" value="P-loop containing nucleotide triphosphate hydrolases"/>
    <property type="match status" value="1"/>
</dbReference>
<feature type="transmembrane region" description="Helical" evidence="9">
    <location>
        <begin position="50"/>
        <end position="76"/>
    </location>
</feature>
<dbReference type="PANTHER" id="PTHR24221">
    <property type="entry name" value="ATP-BINDING CASSETTE SUB-FAMILY B"/>
    <property type="match status" value="1"/>
</dbReference>
<keyword evidence="4 9" id="KW-0812">Transmembrane</keyword>
<dbReference type="Pfam" id="PF00664">
    <property type="entry name" value="ABC_membrane"/>
    <property type="match status" value="2"/>
</dbReference>
<evidence type="ECO:0000256" key="7">
    <source>
        <dbReference type="ARBA" id="ARBA00022989"/>
    </source>
</evidence>
<dbReference type="SMART" id="SM00382">
    <property type="entry name" value="AAA"/>
    <property type="match status" value="1"/>
</dbReference>
<dbReference type="PROSITE" id="PS50929">
    <property type="entry name" value="ABC_TM1F"/>
    <property type="match status" value="2"/>
</dbReference>
<evidence type="ECO:0000256" key="9">
    <source>
        <dbReference type="SAM" id="Phobius"/>
    </source>
</evidence>
<feature type="non-terminal residue" evidence="12">
    <location>
        <position position="603"/>
    </location>
</feature>
<dbReference type="SUPFAM" id="SSF52540">
    <property type="entry name" value="P-loop containing nucleoside triphosphate hydrolases"/>
    <property type="match status" value="1"/>
</dbReference>
<dbReference type="FunFam" id="3.40.50.300:FF:000302">
    <property type="entry name" value="ATP-binding cassette subfamily B member 5"/>
    <property type="match status" value="1"/>
</dbReference>